<evidence type="ECO:0000313" key="3">
    <source>
        <dbReference type="Proteomes" id="UP001499924"/>
    </source>
</evidence>
<name>A0ABP6P680_9ACTN</name>
<dbReference type="Proteomes" id="UP001499924">
    <property type="component" value="Unassembled WGS sequence"/>
</dbReference>
<keyword evidence="1" id="KW-1133">Transmembrane helix</keyword>
<keyword evidence="1" id="KW-0812">Transmembrane</keyword>
<evidence type="ECO:0000313" key="2">
    <source>
        <dbReference type="EMBL" id="GAA3168769.1"/>
    </source>
</evidence>
<comment type="caution">
    <text evidence="2">The sequence shown here is derived from an EMBL/GenBank/DDBJ whole genome shotgun (WGS) entry which is preliminary data.</text>
</comment>
<dbReference type="EMBL" id="BAAAVV010000004">
    <property type="protein sequence ID" value="GAA3168769.1"/>
    <property type="molecule type" value="Genomic_DNA"/>
</dbReference>
<accession>A0ABP6P680</accession>
<protein>
    <recommendedName>
        <fullName evidence="4">DUF3068 domain-containing protein</fullName>
    </recommendedName>
</protein>
<feature type="transmembrane region" description="Helical" evidence="1">
    <location>
        <begin position="305"/>
        <end position="329"/>
    </location>
</feature>
<dbReference type="InterPro" id="IPR021424">
    <property type="entry name" value="PorA"/>
</dbReference>
<evidence type="ECO:0000256" key="1">
    <source>
        <dbReference type="SAM" id="Phobius"/>
    </source>
</evidence>
<organism evidence="2 3">
    <name type="scientific">Blastococcus jejuensis</name>
    <dbReference type="NCBI Taxonomy" id="351224"/>
    <lineage>
        <taxon>Bacteria</taxon>
        <taxon>Bacillati</taxon>
        <taxon>Actinomycetota</taxon>
        <taxon>Actinomycetes</taxon>
        <taxon>Geodermatophilales</taxon>
        <taxon>Geodermatophilaceae</taxon>
        <taxon>Blastococcus</taxon>
    </lineage>
</organism>
<gene>
    <name evidence="2" type="ORF">GCM10010531_22180</name>
</gene>
<sequence length="351" mass="36382">MRFTRSSTALAVVGVLLLVAAALVRFVLVPSMSKLPSDFESSQDFEGTYTGLNPAALAGSAAGDVLLQDVPVTATRSYATDSVEGDTAVVVRTIERSIGGQADPPTETRYAVDRVDFGSVDAPSGAEDVVASDGLIFTLPLDPETDGDYQLWDQTTAAAYPLEYEGSSELEGRTVYEYRSQADGEIADPAALGLPTSLPKATLAALAPALADLLPPELLAQLPAILPQLPDDIPISWTSATTSTVFADAELGAPLRAGSEQQLTAELNVGVPLQVPFSTITLTTTDESTQAQAADTAEDASRLNLFGTILPIGLAILGLLFLIAAALLARRASPGGATPVRARDTGTPVGV</sequence>
<reference evidence="3" key="1">
    <citation type="journal article" date="2019" name="Int. J. Syst. Evol. Microbiol.">
        <title>The Global Catalogue of Microorganisms (GCM) 10K type strain sequencing project: providing services to taxonomists for standard genome sequencing and annotation.</title>
        <authorList>
            <consortium name="The Broad Institute Genomics Platform"/>
            <consortium name="The Broad Institute Genome Sequencing Center for Infectious Disease"/>
            <person name="Wu L."/>
            <person name="Ma J."/>
        </authorList>
    </citation>
    <scope>NUCLEOTIDE SEQUENCE [LARGE SCALE GENOMIC DNA]</scope>
    <source>
        <strain evidence="3">JCM 15614</strain>
    </source>
</reference>
<keyword evidence="1" id="KW-0472">Membrane</keyword>
<dbReference type="RefSeq" id="WP_344688914.1">
    <property type="nucleotide sequence ID" value="NZ_BAAAVV010000004.1"/>
</dbReference>
<evidence type="ECO:0008006" key="4">
    <source>
        <dbReference type="Google" id="ProtNLM"/>
    </source>
</evidence>
<proteinExistence type="predicted"/>
<keyword evidence="3" id="KW-1185">Reference proteome</keyword>
<dbReference type="Pfam" id="PF11271">
    <property type="entry name" value="PorA"/>
    <property type="match status" value="1"/>
</dbReference>